<protein>
    <recommendedName>
        <fullName evidence="4">Flp pilus assembly protein TadG</fullName>
    </recommendedName>
</protein>
<dbReference type="Proteomes" id="UP000028488">
    <property type="component" value="Plasmid pPDG3"/>
</dbReference>
<proteinExistence type="predicted"/>
<accession>A0A076F0Z9</accession>
<gene>
    <name evidence="2" type="ORF">EP51_44375</name>
</gene>
<geneLocation type="plasmid" evidence="2 3">
    <name>pPDG3</name>
</geneLocation>
<keyword evidence="1" id="KW-1133">Transmembrane helix</keyword>
<dbReference type="AlphaFoldDB" id="A0A076F0Z9"/>
<feature type="transmembrane region" description="Helical" evidence="1">
    <location>
        <begin position="20"/>
        <end position="39"/>
    </location>
</feature>
<name>A0A076F0Z9_RHOOP</name>
<evidence type="ECO:0000313" key="2">
    <source>
        <dbReference type="EMBL" id="AII11102.1"/>
    </source>
</evidence>
<keyword evidence="1" id="KW-0812">Transmembrane</keyword>
<reference evidence="2 3" key="1">
    <citation type="submission" date="2014-07" db="EMBL/GenBank/DDBJ databases">
        <title>Genome Sequence of Rhodococcus opacus Strain R7, a Biodegrader of Mono- and Polycyclic Aromatic Hydrocarbons.</title>
        <authorList>
            <person name="Di Gennaro P."/>
            <person name="Zampolli J."/>
            <person name="Presti I."/>
            <person name="Cappelletti M."/>
            <person name="D'Ursi P."/>
            <person name="Orro A."/>
            <person name="Mezzelani A."/>
            <person name="Milanesi L."/>
        </authorList>
    </citation>
    <scope>NUCLEOTIDE SEQUENCE [LARGE SCALE GENOMIC DNA]</scope>
    <source>
        <strain evidence="2 3">R7</strain>
        <plasmid evidence="2">pPDG3</plasmid>
    </source>
</reference>
<keyword evidence="1" id="KW-0472">Membrane</keyword>
<evidence type="ECO:0008006" key="4">
    <source>
        <dbReference type="Google" id="ProtNLM"/>
    </source>
</evidence>
<evidence type="ECO:0000313" key="3">
    <source>
        <dbReference type="Proteomes" id="UP000028488"/>
    </source>
</evidence>
<dbReference type="EMBL" id="CP008950">
    <property type="protein sequence ID" value="AII11102.1"/>
    <property type="molecule type" value="Genomic_DNA"/>
</dbReference>
<sequence length="150" mass="16151">MRLTRWISRARRDDRGDVTIELCLAVVILILLLGWMYAYGVNRQAHQKVEHAATEGARAASLARTIATATPLAYQAAAGSMDGQGLKCATMNVNADTSGFRTRPGVPATVEVTVTCQVSFDALGWPGVNGARTVTATAISPIDTYRERTR</sequence>
<organism evidence="2 3">
    <name type="scientific">Rhodococcus opacus</name>
    <name type="common">Nocardia opaca</name>
    <dbReference type="NCBI Taxonomy" id="37919"/>
    <lineage>
        <taxon>Bacteria</taxon>
        <taxon>Bacillati</taxon>
        <taxon>Actinomycetota</taxon>
        <taxon>Actinomycetes</taxon>
        <taxon>Mycobacteriales</taxon>
        <taxon>Nocardiaceae</taxon>
        <taxon>Rhodococcus</taxon>
    </lineage>
</organism>
<dbReference type="RefSeq" id="WP_072948901.1">
    <property type="nucleotide sequence ID" value="NZ_CP008950.1"/>
</dbReference>
<keyword evidence="2" id="KW-0614">Plasmid</keyword>
<evidence type="ECO:0000256" key="1">
    <source>
        <dbReference type="SAM" id="Phobius"/>
    </source>
</evidence>